<dbReference type="Gene3D" id="1.10.238.10">
    <property type="entry name" value="EF-hand"/>
    <property type="match status" value="1"/>
</dbReference>
<dbReference type="AlphaFoldDB" id="A0A2P6NJ95"/>
<feature type="region of interest" description="Disordered" evidence="2">
    <location>
        <begin position="529"/>
        <end position="550"/>
    </location>
</feature>
<dbReference type="InterPro" id="IPR000980">
    <property type="entry name" value="SH2"/>
</dbReference>
<evidence type="ECO:0000256" key="2">
    <source>
        <dbReference type="SAM" id="MobiDB-lite"/>
    </source>
</evidence>
<evidence type="ECO:0000256" key="1">
    <source>
        <dbReference type="PROSITE-ProRule" id="PRU00191"/>
    </source>
</evidence>
<feature type="region of interest" description="Disordered" evidence="2">
    <location>
        <begin position="659"/>
        <end position="684"/>
    </location>
</feature>
<dbReference type="Proteomes" id="UP000241769">
    <property type="component" value="Unassembled WGS sequence"/>
</dbReference>
<dbReference type="InParanoid" id="A0A2P6NJ95"/>
<comment type="caution">
    <text evidence="4">The sequence shown here is derived from an EMBL/GenBank/DDBJ whole genome shotgun (WGS) entry which is preliminary data.</text>
</comment>
<sequence length="713" mass="80397">MLQLLDAISIMKKELVLVTVFPGDVYKLIRLNQPHQQKLRNSNRLQHGGRDEAGWIEAAILKKFYAMNESLQSLWNTCNASIHILTGLKDVGGPSCKMYDEFIDVLRYACEIDGRRGITDVKERVTAFHDLLSEDEQIIRFVSNPYLRKTYDTLISNVFKCTYRLLGSPTEGYVARVFGQQHDSEGRSFWEEKFNNNFMVRFDGFFKVWEACWARTFDNDTIRQLRYLLDYNQTGYVSVHRFVPMISTFGPFSQCLHNVNDLFSKHWFYGYMTQREAEELLSDEPSSFLVRFDLSRSDCVVISSNVTGSVKHYAVSFVSSQRRVAVWSEEEGRVVERESIGQFVTESNLGRPYISDIPRMKGFCGDVQTADAGFVLAGKCDGTYLLRLSSKPGFYAVSYVINNGEKNTEPHRIEEEIKKNAELAQIPIGNLSFRSPTPKSSLSNSGDFPSVYVNHAAPRKISSAENVSNSPITSVYATFQPKAQSTIFAPPPKSPPTEHQNGSLYVTAAALQKQQASPSPPRMEAVASRRSTDAEEAVGSFHGRAPASTDHLRQRLTQMQQSGGSFVRAQPQGLMAMTRRPSNASPNVRVEEAQTTIFPTSSTTIVQKGDGEEETSFRIQQLEQKSNKVKEMNESLSTTVQRDLSAALQQSLWVQYTTDRGADENQRDEPSSVEKIRTSRTTDEPDKFVPQFCALKPINCNHMERAMKKVGCV</sequence>
<dbReference type="OrthoDB" id="67310at2759"/>
<dbReference type="InterPro" id="IPR011992">
    <property type="entry name" value="EF-hand-dom_pair"/>
</dbReference>
<gene>
    <name evidence="4" type="ORF">PROFUN_08611</name>
</gene>
<keyword evidence="1" id="KW-0727">SH2 domain</keyword>
<dbReference type="PROSITE" id="PS50001">
    <property type="entry name" value="SH2"/>
    <property type="match status" value="1"/>
</dbReference>
<organism evidence="4 5">
    <name type="scientific">Planoprotostelium fungivorum</name>
    <dbReference type="NCBI Taxonomy" id="1890364"/>
    <lineage>
        <taxon>Eukaryota</taxon>
        <taxon>Amoebozoa</taxon>
        <taxon>Evosea</taxon>
        <taxon>Variosea</taxon>
        <taxon>Cavosteliida</taxon>
        <taxon>Cavosteliaceae</taxon>
        <taxon>Planoprotostelium</taxon>
    </lineage>
</organism>
<dbReference type="SUPFAM" id="SSF47473">
    <property type="entry name" value="EF-hand"/>
    <property type="match status" value="1"/>
</dbReference>
<evidence type="ECO:0000259" key="3">
    <source>
        <dbReference type="PROSITE" id="PS50001"/>
    </source>
</evidence>
<dbReference type="CDD" id="cd00173">
    <property type="entry name" value="SH2"/>
    <property type="match status" value="1"/>
</dbReference>
<dbReference type="SUPFAM" id="SSF55550">
    <property type="entry name" value="SH2 domain"/>
    <property type="match status" value="2"/>
</dbReference>
<dbReference type="InterPro" id="IPR014741">
    <property type="entry name" value="Adaptor_Cbl_EF_hand-like"/>
</dbReference>
<accession>A0A2P6NJ95</accession>
<dbReference type="EMBL" id="MDYQ01000071">
    <property type="protein sequence ID" value="PRP84014.1"/>
    <property type="molecule type" value="Genomic_DNA"/>
</dbReference>
<dbReference type="Pfam" id="PF02761">
    <property type="entry name" value="Cbl_N2"/>
    <property type="match status" value="1"/>
</dbReference>
<evidence type="ECO:0000313" key="4">
    <source>
        <dbReference type="EMBL" id="PRP84014.1"/>
    </source>
</evidence>
<name>A0A2P6NJ95_9EUKA</name>
<feature type="compositionally biased region" description="Basic and acidic residues" evidence="2">
    <location>
        <begin position="660"/>
        <end position="684"/>
    </location>
</feature>
<dbReference type="Pfam" id="PF00017">
    <property type="entry name" value="SH2"/>
    <property type="match status" value="1"/>
</dbReference>
<keyword evidence="5" id="KW-1185">Reference proteome</keyword>
<protein>
    <recommendedName>
        <fullName evidence="3">SH2 domain-containing protein</fullName>
    </recommendedName>
</protein>
<dbReference type="InterPro" id="IPR036860">
    <property type="entry name" value="SH2_dom_sf"/>
</dbReference>
<proteinExistence type="predicted"/>
<reference evidence="4 5" key="1">
    <citation type="journal article" date="2018" name="Genome Biol. Evol.">
        <title>Multiple Roots of Fruiting Body Formation in Amoebozoa.</title>
        <authorList>
            <person name="Hillmann F."/>
            <person name="Forbes G."/>
            <person name="Novohradska S."/>
            <person name="Ferling I."/>
            <person name="Riege K."/>
            <person name="Groth M."/>
            <person name="Westermann M."/>
            <person name="Marz M."/>
            <person name="Spaller T."/>
            <person name="Winckler T."/>
            <person name="Schaap P."/>
            <person name="Glockner G."/>
        </authorList>
    </citation>
    <scope>NUCLEOTIDE SEQUENCE [LARGE SCALE GENOMIC DNA]</scope>
    <source>
        <strain evidence="4 5">Jena</strain>
    </source>
</reference>
<evidence type="ECO:0000313" key="5">
    <source>
        <dbReference type="Proteomes" id="UP000241769"/>
    </source>
</evidence>
<dbReference type="GO" id="GO:0005509">
    <property type="term" value="F:calcium ion binding"/>
    <property type="evidence" value="ECO:0007669"/>
    <property type="project" value="InterPro"/>
</dbReference>
<feature type="domain" description="SH2" evidence="3">
    <location>
        <begin position="267"/>
        <end position="344"/>
    </location>
</feature>
<dbReference type="Gene3D" id="3.30.505.10">
    <property type="entry name" value="SH2 domain"/>
    <property type="match status" value="2"/>
</dbReference>